<dbReference type="InterPro" id="IPR043504">
    <property type="entry name" value="Peptidase_S1_PA_chymotrypsin"/>
</dbReference>
<evidence type="ECO:0000256" key="1">
    <source>
        <dbReference type="ARBA" id="ARBA00004613"/>
    </source>
</evidence>
<dbReference type="Pfam" id="PF00089">
    <property type="entry name" value="Trypsin"/>
    <property type="match status" value="1"/>
</dbReference>
<dbReference type="AlphaFoldDB" id="W5JC41"/>
<feature type="domain" description="Peptidase S1" evidence="13">
    <location>
        <begin position="110"/>
        <end position="367"/>
    </location>
</feature>
<evidence type="ECO:0000313" key="16">
    <source>
        <dbReference type="EnsemblMetazoa" id="ADAC006640-PA"/>
    </source>
</evidence>
<protein>
    <recommendedName>
        <fullName evidence="12">CLIP domain-containing serine protease</fullName>
        <ecNumber evidence="12">3.4.21.-</ecNumber>
    </recommendedName>
</protein>
<evidence type="ECO:0000256" key="8">
    <source>
        <dbReference type="ARBA" id="ARBA00022859"/>
    </source>
</evidence>
<dbReference type="GO" id="GO:0045087">
    <property type="term" value="P:innate immune response"/>
    <property type="evidence" value="ECO:0007669"/>
    <property type="project" value="UniProtKB-KW"/>
</dbReference>
<dbReference type="PROSITE" id="PS00134">
    <property type="entry name" value="TRYPSIN_HIS"/>
    <property type="match status" value="1"/>
</dbReference>
<dbReference type="PRINTS" id="PR00722">
    <property type="entry name" value="CHYMOTRYPSIN"/>
</dbReference>
<dbReference type="VEuPathDB" id="VectorBase:ADAC006640"/>
<evidence type="ECO:0000256" key="2">
    <source>
        <dbReference type="ARBA" id="ARBA00022525"/>
    </source>
</evidence>
<keyword evidence="7 12" id="KW-0720">Serine protease</keyword>
<keyword evidence="6 12" id="KW-0378">Hydrolase</keyword>
<comment type="subcellular location">
    <subcellularLocation>
        <location evidence="1 12">Secreted</location>
    </subcellularLocation>
</comment>
<reference evidence="15 17" key="1">
    <citation type="journal article" date="2010" name="BMC Genomics">
        <title>Combination of measures distinguishes pre-miRNAs from other stem-loops in the genome of the newly sequenced Anopheles darlingi.</title>
        <authorList>
            <person name="Mendes N.D."/>
            <person name="Freitas A.T."/>
            <person name="Vasconcelos A.T."/>
            <person name="Sagot M.F."/>
        </authorList>
    </citation>
    <scope>NUCLEOTIDE SEQUENCE</scope>
</reference>
<keyword evidence="10" id="KW-0325">Glycoprotein</keyword>
<proteinExistence type="inferred from homology"/>
<keyword evidence="4 12" id="KW-0645">Protease</keyword>
<name>W5JC41_ANODA</name>
<dbReference type="SMART" id="SM00020">
    <property type="entry name" value="Tryp_SPc"/>
    <property type="match status" value="1"/>
</dbReference>
<dbReference type="InterPro" id="IPR001314">
    <property type="entry name" value="Peptidase_S1A"/>
</dbReference>
<keyword evidence="3" id="KW-0399">Innate immunity</keyword>
<evidence type="ECO:0000256" key="6">
    <source>
        <dbReference type="ARBA" id="ARBA00022801"/>
    </source>
</evidence>
<keyword evidence="9" id="KW-1015">Disulfide bond</keyword>
<dbReference type="Pfam" id="PF12032">
    <property type="entry name" value="CLIP"/>
    <property type="match status" value="1"/>
</dbReference>
<reference evidence="15" key="2">
    <citation type="submission" date="2010-05" db="EMBL/GenBank/DDBJ databases">
        <authorList>
            <person name="Almeida L.G."/>
            <person name="Nicolas M.F."/>
            <person name="Souza R.C."/>
            <person name="Vasconcelos A.T.R."/>
        </authorList>
    </citation>
    <scope>NUCLEOTIDE SEQUENCE</scope>
</reference>
<evidence type="ECO:0000313" key="17">
    <source>
        <dbReference type="Proteomes" id="UP000000673"/>
    </source>
</evidence>
<dbReference type="InterPro" id="IPR001254">
    <property type="entry name" value="Trypsin_dom"/>
</dbReference>
<dbReference type="OMA" id="CRNINAI"/>
<dbReference type="InterPro" id="IPR022700">
    <property type="entry name" value="CLIP"/>
</dbReference>
<evidence type="ECO:0000256" key="3">
    <source>
        <dbReference type="ARBA" id="ARBA00022588"/>
    </source>
</evidence>
<dbReference type="FunFam" id="2.40.10.10:FF:000028">
    <property type="entry name" value="Serine protease easter"/>
    <property type="match status" value="1"/>
</dbReference>
<dbReference type="InterPro" id="IPR018114">
    <property type="entry name" value="TRYPSIN_HIS"/>
</dbReference>
<evidence type="ECO:0000256" key="7">
    <source>
        <dbReference type="ARBA" id="ARBA00022825"/>
    </source>
</evidence>
<dbReference type="EC" id="3.4.21.-" evidence="12"/>
<dbReference type="HOGENOM" id="CLU_006842_0_3_1"/>
<comment type="similarity">
    <text evidence="11 12">Belongs to the peptidase S1 family. CLIP subfamily.</text>
</comment>
<reference evidence="15" key="3">
    <citation type="journal article" date="2013" name="Nucleic Acids Res.">
        <title>The genome of Anopheles darlingi, the main neotropical malaria vector.</title>
        <authorList>
            <person name="Marinotti O."/>
            <person name="Cerqueira G.C."/>
            <person name="de Almeida L.G."/>
            <person name="Ferro M.I."/>
            <person name="Loreto E.L."/>
            <person name="Zaha A."/>
            <person name="Teixeira S.M."/>
            <person name="Wespiser A.R."/>
            <person name="Almeida E Silva A."/>
            <person name="Schlindwein A.D."/>
            <person name="Pacheco A.C."/>
            <person name="Silva A.L."/>
            <person name="Graveley B.R."/>
            <person name="Walenz B.P."/>
            <person name="Lima Bde A."/>
            <person name="Ribeiro C.A."/>
            <person name="Nunes-Silva C.G."/>
            <person name="de Carvalho C.R."/>
            <person name="Soares C.M."/>
            <person name="de Menezes C.B."/>
            <person name="Matiolli C."/>
            <person name="Caffrey D."/>
            <person name="Araujo D.A."/>
            <person name="de Oliveira D.M."/>
            <person name="Golenbock D."/>
            <person name="Grisard E.C."/>
            <person name="Fantinatti-Garboggini F."/>
            <person name="de Carvalho F.M."/>
            <person name="Barcellos F.G."/>
            <person name="Prosdocimi F."/>
            <person name="May G."/>
            <person name="Azevedo Junior G.M."/>
            <person name="Guimaraes G.M."/>
            <person name="Goldman G.H."/>
            <person name="Padilha I.Q."/>
            <person name="Batista Jda S."/>
            <person name="Ferro J.A."/>
            <person name="Ribeiro J.M."/>
            <person name="Fietto J.L."/>
            <person name="Dabbas K.M."/>
            <person name="Cerdeira L."/>
            <person name="Agnez-Lima L.F."/>
            <person name="Brocchi M."/>
            <person name="de Carvalho M.O."/>
            <person name="Teixeira Mde M."/>
            <person name="Diniz Maia Mde M."/>
            <person name="Goldman M.H."/>
            <person name="Cruz Schneider M.P."/>
            <person name="Felipe M.S."/>
            <person name="Hungria M."/>
            <person name="Nicolas M.F."/>
            <person name="Pereira M."/>
            <person name="Montes M.A."/>
            <person name="Cantao M.E."/>
            <person name="Vincentz M."/>
            <person name="Rafael M.S."/>
            <person name="Silverman N."/>
            <person name="Stoco P.H."/>
            <person name="Souza R.C."/>
            <person name="Vicentini R."/>
            <person name="Gazzinelli R.T."/>
            <person name="Neves Rde O."/>
            <person name="Silva R."/>
            <person name="Astolfi-Filho S."/>
            <person name="Maciel T.E."/>
            <person name="Urmenyi T.P."/>
            <person name="Tadei W.P."/>
            <person name="Camargo E.P."/>
            <person name="de Vasconcelos A.T."/>
        </authorList>
    </citation>
    <scope>NUCLEOTIDE SEQUENCE</scope>
</reference>
<keyword evidence="5 12" id="KW-0732">Signal</keyword>
<gene>
    <name evidence="15" type="ORF">AND_006640</name>
</gene>
<dbReference type="Gene3D" id="3.30.1640.30">
    <property type="match status" value="1"/>
</dbReference>
<evidence type="ECO:0000256" key="4">
    <source>
        <dbReference type="ARBA" id="ARBA00022670"/>
    </source>
</evidence>
<dbReference type="SUPFAM" id="SSF50494">
    <property type="entry name" value="Trypsin-like serine proteases"/>
    <property type="match status" value="1"/>
</dbReference>
<reference evidence="16" key="4">
    <citation type="submission" date="2015-06" db="UniProtKB">
        <authorList>
            <consortium name="EnsemblMetazoa"/>
        </authorList>
    </citation>
    <scope>IDENTIFICATION</scope>
</reference>
<evidence type="ECO:0000256" key="10">
    <source>
        <dbReference type="ARBA" id="ARBA00023180"/>
    </source>
</evidence>
<dbReference type="InterPro" id="IPR038565">
    <property type="entry name" value="CLIP_sf"/>
</dbReference>
<dbReference type="Gene3D" id="2.40.10.10">
    <property type="entry name" value="Trypsin-like serine proteases"/>
    <property type="match status" value="2"/>
</dbReference>
<evidence type="ECO:0000313" key="15">
    <source>
        <dbReference type="EMBL" id="ETN61691.1"/>
    </source>
</evidence>
<dbReference type="PANTHER" id="PTHR24256">
    <property type="entry name" value="TRYPTASE-RELATED"/>
    <property type="match status" value="1"/>
</dbReference>
<sequence>MAFRKIISYLLIVAQVCSVLSQNDPACTTPTRRAGFCVPIGRCRNINAIVQSSTPPSRGIQNYINRAGCTLSGVVRSICCQPTEIVPDTAVSKWSLLPTETCGKSIYQKVAWGNTTDPFEYPWMVVLRYIRNGEVKDQCGGSLINNRYVLTAAHCVRTGNGWTLFKLRLGEQDKSQPIDCIVYSNGERSCADPPIEVDIESTVVYPGYNSPFGRHDIALIRMAQAATYTDSIQPICLPTREDVRKLQLPRFIVAGWGMTENQTDSDVLMQATLDSVPVPECQLTLRRNGLIVNLSEEHQMCAGGKNRIDSCKGDSGGPLGFSIGLVGARFVEYGIVSAGIQSCGIRSVPGIYTRVSPYMEWIVDNMQP</sequence>
<dbReference type="eggNOG" id="KOG3627">
    <property type="taxonomic scope" value="Eukaryota"/>
</dbReference>
<dbReference type="VEuPathDB" id="VectorBase:ADAR2_012221"/>
<dbReference type="GO" id="GO:0006508">
    <property type="term" value="P:proteolysis"/>
    <property type="evidence" value="ECO:0007669"/>
    <property type="project" value="UniProtKB-KW"/>
</dbReference>
<dbReference type="EMBL" id="ADMH02001629">
    <property type="protein sequence ID" value="ETN61691.1"/>
    <property type="molecule type" value="Genomic_DNA"/>
</dbReference>
<evidence type="ECO:0000259" key="13">
    <source>
        <dbReference type="PROSITE" id="PS50240"/>
    </source>
</evidence>
<dbReference type="InterPro" id="IPR051487">
    <property type="entry name" value="Ser/Thr_Proteases_Immune/Dev"/>
</dbReference>
<evidence type="ECO:0000256" key="12">
    <source>
        <dbReference type="RuleBase" id="RU366078"/>
    </source>
</evidence>
<feature type="domain" description="Clip" evidence="14">
    <location>
        <begin position="26"/>
        <end position="80"/>
    </location>
</feature>
<accession>W5JC41</accession>
<dbReference type="EnsemblMetazoa" id="ADAC006640-RA">
    <property type="protein sequence ID" value="ADAC006640-PA"/>
    <property type="gene ID" value="ADAC006640"/>
</dbReference>
<keyword evidence="17" id="KW-1185">Reference proteome</keyword>
<feature type="chain" id="PRO_5010155189" description="CLIP domain-containing serine protease" evidence="12">
    <location>
        <begin position="22"/>
        <end position="368"/>
    </location>
</feature>
<dbReference type="InterPro" id="IPR009003">
    <property type="entry name" value="Peptidase_S1_PA"/>
</dbReference>
<keyword evidence="2 12" id="KW-0964">Secreted</keyword>
<feature type="signal peptide" evidence="12">
    <location>
        <begin position="1"/>
        <end position="21"/>
    </location>
</feature>
<evidence type="ECO:0000259" key="14">
    <source>
        <dbReference type="PROSITE" id="PS51888"/>
    </source>
</evidence>
<dbReference type="Proteomes" id="UP000000673">
    <property type="component" value="Unassembled WGS sequence"/>
</dbReference>
<dbReference type="GO" id="GO:0004252">
    <property type="term" value="F:serine-type endopeptidase activity"/>
    <property type="evidence" value="ECO:0007669"/>
    <property type="project" value="UniProtKB-UniRule"/>
</dbReference>
<comment type="domain">
    <text evidence="12">The clip domain consists of 35-55 residues which are 'knitted' together usually by 3 conserved disulfide bonds forming a clip-like compact structure.</text>
</comment>
<keyword evidence="8" id="KW-0391">Immunity</keyword>
<dbReference type="GO" id="GO:0005576">
    <property type="term" value="C:extracellular region"/>
    <property type="evidence" value="ECO:0007669"/>
    <property type="project" value="UniProtKB-SubCell"/>
</dbReference>
<evidence type="ECO:0000256" key="9">
    <source>
        <dbReference type="ARBA" id="ARBA00023157"/>
    </source>
</evidence>
<dbReference type="PROSITE" id="PS51888">
    <property type="entry name" value="CLIP"/>
    <property type="match status" value="1"/>
</dbReference>
<evidence type="ECO:0000256" key="5">
    <source>
        <dbReference type="ARBA" id="ARBA00022729"/>
    </source>
</evidence>
<dbReference type="CDD" id="cd00190">
    <property type="entry name" value="Tryp_SPc"/>
    <property type="match status" value="1"/>
</dbReference>
<evidence type="ECO:0000256" key="11">
    <source>
        <dbReference type="ARBA" id="ARBA00024195"/>
    </source>
</evidence>
<organism evidence="15">
    <name type="scientific">Anopheles darlingi</name>
    <name type="common">Mosquito</name>
    <dbReference type="NCBI Taxonomy" id="43151"/>
    <lineage>
        <taxon>Eukaryota</taxon>
        <taxon>Metazoa</taxon>
        <taxon>Ecdysozoa</taxon>
        <taxon>Arthropoda</taxon>
        <taxon>Hexapoda</taxon>
        <taxon>Insecta</taxon>
        <taxon>Pterygota</taxon>
        <taxon>Neoptera</taxon>
        <taxon>Endopterygota</taxon>
        <taxon>Diptera</taxon>
        <taxon>Nematocera</taxon>
        <taxon>Culicoidea</taxon>
        <taxon>Culicidae</taxon>
        <taxon>Anophelinae</taxon>
        <taxon>Anopheles</taxon>
    </lineage>
</organism>
<dbReference type="PROSITE" id="PS50240">
    <property type="entry name" value="TRYPSIN_DOM"/>
    <property type="match status" value="1"/>
</dbReference>
<dbReference type="STRING" id="43151.W5JC41"/>